<dbReference type="InterPro" id="IPR001737">
    <property type="entry name" value="KsgA/Erm"/>
</dbReference>
<feature type="transmembrane region" description="Helical" evidence="5">
    <location>
        <begin position="6"/>
        <end position="26"/>
    </location>
</feature>
<organism evidence="6 7">
    <name type="scientific">Candidatus Dojkabacteria bacterium</name>
    <dbReference type="NCBI Taxonomy" id="2099670"/>
    <lineage>
        <taxon>Bacteria</taxon>
        <taxon>Candidatus Dojkabacteria</taxon>
    </lineage>
</organism>
<evidence type="ECO:0000313" key="6">
    <source>
        <dbReference type="EMBL" id="MCA9383240.1"/>
    </source>
</evidence>
<evidence type="ECO:0000256" key="4">
    <source>
        <dbReference type="ARBA" id="ARBA00022884"/>
    </source>
</evidence>
<evidence type="ECO:0000256" key="2">
    <source>
        <dbReference type="ARBA" id="ARBA00022679"/>
    </source>
</evidence>
<reference evidence="6" key="2">
    <citation type="journal article" date="2021" name="Microbiome">
        <title>Successional dynamics and alternative stable states in a saline activated sludge microbial community over 9 years.</title>
        <authorList>
            <person name="Wang Y."/>
            <person name="Ye J."/>
            <person name="Ju F."/>
            <person name="Liu L."/>
            <person name="Boyd J.A."/>
            <person name="Deng Y."/>
            <person name="Parks D.H."/>
            <person name="Jiang X."/>
            <person name="Yin X."/>
            <person name="Woodcroft B.J."/>
            <person name="Tyson G.W."/>
            <person name="Hugenholtz P."/>
            <person name="Polz M.F."/>
            <person name="Zhang T."/>
        </authorList>
    </citation>
    <scope>NUCLEOTIDE SEQUENCE</scope>
    <source>
        <strain evidence="6">HKST-UBA14</strain>
    </source>
</reference>
<proteinExistence type="predicted"/>
<dbReference type="PANTHER" id="PTHR13610">
    <property type="entry name" value="METHYLTRANSFERASE DOMAIN-CONTAINING PROTEIN"/>
    <property type="match status" value="1"/>
</dbReference>
<keyword evidence="2" id="KW-0808">Transferase</keyword>
<evidence type="ECO:0000256" key="3">
    <source>
        <dbReference type="ARBA" id="ARBA00022691"/>
    </source>
</evidence>
<keyword evidence="5" id="KW-0472">Membrane</keyword>
<gene>
    <name evidence="6" type="ORF">KC909_02640</name>
</gene>
<evidence type="ECO:0000313" key="7">
    <source>
        <dbReference type="Proteomes" id="UP000783287"/>
    </source>
</evidence>
<evidence type="ECO:0000256" key="5">
    <source>
        <dbReference type="SAM" id="Phobius"/>
    </source>
</evidence>
<keyword evidence="5" id="KW-1133">Transmembrane helix</keyword>
<evidence type="ECO:0000256" key="1">
    <source>
        <dbReference type="ARBA" id="ARBA00022603"/>
    </source>
</evidence>
<keyword evidence="5" id="KW-0812">Transmembrane</keyword>
<dbReference type="CDD" id="cd02440">
    <property type="entry name" value="AdoMet_MTases"/>
    <property type="match status" value="1"/>
</dbReference>
<keyword evidence="3" id="KW-0949">S-adenosyl-L-methionine</keyword>
<dbReference type="EMBL" id="JAGQLK010000043">
    <property type="protein sequence ID" value="MCA9383240.1"/>
    <property type="molecule type" value="Genomic_DNA"/>
</dbReference>
<dbReference type="Gene3D" id="3.40.50.150">
    <property type="entry name" value="Vaccinia Virus protein VP39"/>
    <property type="match status" value="1"/>
</dbReference>
<dbReference type="AlphaFoldDB" id="A0A955L5F5"/>
<dbReference type="Proteomes" id="UP000783287">
    <property type="component" value="Unassembled WGS sequence"/>
</dbReference>
<reference evidence="6" key="1">
    <citation type="submission" date="2020-04" db="EMBL/GenBank/DDBJ databases">
        <authorList>
            <person name="Zhang T."/>
        </authorList>
    </citation>
    <scope>NUCLEOTIDE SEQUENCE</scope>
    <source>
        <strain evidence="6">HKST-UBA14</strain>
    </source>
</reference>
<dbReference type="SUPFAM" id="SSF53335">
    <property type="entry name" value="S-adenosyl-L-methionine-dependent methyltransferases"/>
    <property type="match status" value="1"/>
</dbReference>
<protein>
    <recommendedName>
        <fullName evidence="8">Class I SAM-dependent methyltransferase</fullName>
    </recommendedName>
</protein>
<name>A0A955L5F5_9BACT</name>
<dbReference type="InterPro" id="IPR026170">
    <property type="entry name" value="FAM173A/B"/>
</dbReference>
<accession>A0A955L5F5</accession>
<dbReference type="Pfam" id="PF00398">
    <property type="entry name" value="RrnaAD"/>
    <property type="match status" value="1"/>
</dbReference>
<dbReference type="PANTHER" id="PTHR13610:SF9">
    <property type="entry name" value="FI06469P"/>
    <property type="match status" value="1"/>
</dbReference>
<keyword evidence="4" id="KW-0694">RNA-binding</keyword>
<keyword evidence="1" id="KW-0489">Methyltransferase</keyword>
<dbReference type="GO" id="GO:0016279">
    <property type="term" value="F:protein-lysine N-methyltransferase activity"/>
    <property type="evidence" value="ECO:0007669"/>
    <property type="project" value="InterPro"/>
</dbReference>
<dbReference type="GO" id="GO:0003723">
    <property type="term" value="F:RNA binding"/>
    <property type="evidence" value="ECO:0007669"/>
    <property type="project" value="UniProtKB-KW"/>
</dbReference>
<comment type="caution">
    <text evidence="6">The sequence shown here is derived from an EMBL/GenBank/DDBJ whole genome shotgun (WGS) entry which is preliminary data.</text>
</comment>
<sequence>MITQIFFFVIVLIYAAFAFYWVQAFFKGAPYYPSNKKIVKKMIKAMELDGKSKVAELGAGDGRIAFAISKTGAHVTAIEINPFFVLLMKLKNIFHKNKIKAIRANVLDHDYSQYNAVTIYLYPGLMHQLEDSLFTQMKKGSVIVSNTFRFKKHEPERVIENRVVIYRVN</sequence>
<dbReference type="InterPro" id="IPR029063">
    <property type="entry name" value="SAM-dependent_MTases_sf"/>
</dbReference>
<dbReference type="GO" id="GO:0032259">
    <property type="term" value="P:methylation"/>
    <property type="evidence" value="ECO:0007669"/>
    <property type="project" value="UniProtKB-KW"/>
</dbReference>
<evidence type="ECO:0008006" key="8">
    <source>
        <dbReference type="Google" id="ProtNLM"/>
    </source>
</evidence>